<keyword evidence="2" id="KW-1133">Transmembrane helix</keyword>
<keyword evidence="2" id="KW-0472">Membrane</keyword>
<keyword evidence="3" id="KW-0732">Signal</keyword>
<proteinExistence type="predicted"/>
<evidence type="ECO:0000256" key="2">
    <source>
        <dbReference type="SAM" id="Phobius"/>
    </source>
</evidence>
<feature type="region of interest" description="Disordered" evidence="1">
    <location>
        <begin position="293"/>
        <end position="324"/>
    </location>
</feature>
<dbReference type="RefSeq" id="XP_013753138.1">
    <property type="nucleotide sequence ID" value="XM_013897684.1"/>
</dbReference>
<keyword evidence="5" id="KW-1185">Reference proteome</keyword>
<evidence type="ECO:0000313" key="4">
    <source>
        <dbReference type="EMBL" id="KNC55205.1"/>
    </source>
</evidence>
<protein>
    <submittedName>
        <fullName evidence="4">Uncharacterized protein</fullName>
    </submittedName>
</protein>
<feature type="chain" id="PRO_5005537878" evidence="3">
    <location>
        <begin position="24"/>
        <end position="408"/>
    </location>
</feature>
<organism evidence="4 5">
    <name type="scientific">Thecamonas trahens ATCC 50062</name>
    <dbReference type="NCBI Taxonomy" id="461836"/>
    <lineage>
        <taxon>Eukaryota</taxon>
        <taxon>Apusozoa</taxon>
        <taxon>Apusomonadida</taxon>
        <taxon>Apusomonadidae</taxon>
        <taxon>Thecamonas</taxon>
    </lineage>
</organism>
<dbReference type="AlphaFoldDB" id="A0A0L0DSF9"/>
<accession>A0A0L0DSF9</accession>
<sequence>MRVNCSQPRTVLAFLALAAAALAAATTATTHTCLASPTTAMQDLSVVDYGNCYTIAASRAELNALPNSPQLNCAAKTMPTQSKADWEASKPAGSAKLCHYNEVEWAPREAVFPACPHLSGQANCRFRKDGDKIVDYNDVVQEWICSMGHSLAMSPSSKCFAFIRNALCARFDSYAMESGFAFFDLQPSGGMAHLERLSICSEGDVCQFLNDECSSRGNDVDKIAPFDMCGKSRCRSDMNCRNWLFAPDHASCVETKALDEEPVYACVAVKDPCTSANCPGVCAAITEAAPPPYVTGSTGDSSSSSGAATSSPHRSPAPHHSSHTSGGTVFLIILAVIFGTFFLYCAVGIAYNRFSRGAVGVDQLPNANLWTAIAASLSGLVARLRPGRSSSAGFSQLSLDPPEYDFDA</sequence>
<dbReference type="EMBL" id="GL349497">
    <property type="protein sequence ID" value="KNC55205.1"/>
    <property type="molecule type" value="Genomic_DNA"/>
</dbReference>
<feature type="compositionally biased region" description="Low complexity" evidence="1">
    <location>
        <begin position="295"/>
        <end position="314"/>
    </location>
</feature>
<dbReference type="Proteomes" id="UP000054408">
    <property type="component" value="Unassembled WGS sequence"/>
</dbReference>
<dbReference type="OrthoDB" id="29460at2759"/>
<reference evidence="4 5" key="1">
    <citation type="submission" date="2010-05" db="EMBL/GenBank/DDBJ databases">
        <title>The Genome Sequence of Thecamonas trahens ATCC 50062.</title>
        <authorList>
            <consortium name="The Broad Institute Genome Sequencing Platform"/>
            <person name="Russ C."/>
            <person name="Cuomo C."/>
            <person name="Shea T."/>
            <person name="Young S.K."/>
            <person name="Zeng Q."/>
            <person name="Koehrsen M."/>
            <person name="Haas B."/>
            <person name="Borodovsky M."/>
            <person name="Guigo R."/>
            <person name="Alvarado L."/>
            <person name="Berlin A."/>
            <person name="Bochicchio J."/>
            <person name="Borenstein D."/>
            <person name="Chapman S."/>
            <person name="Chen Z."/>
            <person name="Freedman E."/>
            <person name="Gellesch M."/>
            <person name="Goldberg J."/>
            <person name="Griggs A."/>
            <person name="Gujja S."/>
            <person name="Heilman E."/>
            <person name="Heiman D."/>
            <person name="Hepburn T."/>
            <person name="Howarth C."/>
            <person name="Jen D."/>
            <person name="Larson L."/>
            <person name="Mehta T."/>
            <person name="Park D."/>
            <person name="Pearson M."/>
            <person name="Roberts A."/>
            <person name="Saif S."/>
            <person name="Shenoy N."/>
            <person name="Sisk P."/>
            <person name="Stolte C."/>
            <person name="Sykes S."/>
            <person name="Thomson T."/>
            <person name="Walk T."/>
            <person name="White J."/>
            <person name="Yandava C."/>
            <person name="Burger G."/>
            <person name="Gray M.W."/>
            <person name="Holland P.W.H."/>
            <person name="King N."/>
            <person name="Lang F.B.F."/>
            <person name="Roger A.J."/>
            <person name="Ruiz-Trillo I."/>
            <person name="Lander E."/>
            <person name="Nusbaum C."/>
        </authorList>
    </citation>
    <scope>NUCLEOTIDE SEQUENCE [LARGE SCALE GENOMIC DNA]</scope>
    <source>
        <strain evidence="4 5">ATCC 50062</strain>
    </source>
</reference>
<evidence type="ECO:0000313" key="5">
    <source>
        <dbReference type="Proteomes" id="UP000054408"/>
    </source>
</evidence>
<gene>
    <name evidence="4" type="ORF">AMSG_10827</name>
</gene>
<evidence type="ECO:0000256" key="1">
    <source>
        <dbReference type="SAM" id="MobiDB-lite"/>
    </source>
</evidence>
<evidence type="ECO:0000256" key="3">
    <source>
        <dbReference type="SAM" id="SignalP"/>
    </source>
</evidence>
<keyword evidence="2" id="KW-0812">Transmembrane</keyword>
<feature type="transmembrane region" description="Helical" evidence="2">
    <location>
        <begin position="329"/>
        <end position="351"/>
    </location>
</feature>
<feature type="signal peptide" evidence="3">
    <location>
        <begin position="1"/>
        <end position="23"/>
    </location>
</feature>
<dbReference type="GeneID" id="25568954"/>
<name>A0A0L0DSF9_THETB</name>